<evidence type="ECO:0000313" key="3">
    <source>
        <dbReference type="EMBL" id="QUL98888.1"/>
    </source>
</evidence>
<gene>
    <name evidence="3" type="ORF">IMF26_02095</name>
</gene>
<comment type="similarity">
    <text evidence="1">Belongs to the alpha/beta-type SASP family.</text>
</comment>
<dbReference type="InterPro" id="IPR001448">
    <property type="entry name" value="SASP_alpha/beta-type"/>
</dbReference>
<accession>A0AAT9LDT7</accession>
<sequence length="97" mass="10692">MNPDAVRALDSLKYEVAQELGLTRGGGEDDLRANLDQRKWEIAEELGLADKIRTVGWPNMTSRECGLVGGHLGGRLGGQMVKRMIELAETLLAQNMR</sequence>
<organism evidence="3">
    <name type="scientific">Candidatus Fermentithermobacillus carboniphilus</name>
    <dbReference type="NCBI Taxonomy" id="3085328"/>
    <lineage>
        <taxon>Bacteria</taxon>
        <taxon>Bacillati</taxon>
        <taxon>Bacillota</taxon>
        <taxon>Candidatus Fermentithermobacillia</taxon>
        <taxon>Candidatus Fermentithermobacillales</taxon>
        <taxon>Candidatus Fermentithermobacillaceae</taxon>
        <taxon>Candidatus Fermentithermobacillus</taxon>
    </lineage>
</organism>
<reference evidence="3" key="1">
    <citation type="submission" date="2020-10" db="EMBL/GenBank/DDBJ databases">
        <authorList>
            <person name="Kadnikov V."/>
            <person name="Beletsky A.V."/>
            <person name="Mardanov A.V."/>
            <person name="Karnachuk O.V."/>
            <person name="Ravin N.V."/>
        </authorList>
    </citation>
    <scope>NUCLEOTIDE SEQUENCE</scope>
    <source>
        <strain evidence="3">Bu02</strain>
    </source>
</reference>
<dbReference type="KEGG" id="fcz:IMF26_02095"/>
<protein>
    <submittedName>
        <fullName evidence="3">Small, acid-soluble spore protein, alpha/beta type</fullName>
    </submittedName>
</protein>
<dbReference type="EMBL" id="CP062796">
    <property type="protein sequence ID" value="QUL98888.1"/>
    <property type="molecule type" value="Genomic_DNA"/>
</dbReference>
<dbReference type="PROSITE" id="PS00304">
    <property type="entry name" value="SASP_1"/>
    <property type="match status" value="2"/>
</dbReference>
<dbReference type="Pfam" id="PF00269">
    <property type="entry name" value="SASP"/>
    <property type="match status" value="2"/>
</dbReference>
<dbReference type="InterPro" id="IPR050847">
    <property type="entry name" value="SASP_DNA-binding"/>
</dbReference>
<dbReference type="GO" id="GO:0003690">
    <property type="term" value="F:double-stranded DNA binding"/>
    <property type="evidence" value="ECO:0007669"/>
    <property type="project" value="InterPro"/>
</dbReference>
<evidence type="ECO:0000256" key="1">
    <source>
        <dbReference type="ARBA" id="ARBA00005442"/>
    </source>
</evidence>
<keyword evidence="2" id="KW-0238">DNA-binding</keyword>
<evidence type="ECO:0000256" key="2">
    <source>
        <dbReference type="ARBA" id="ARBA00023125"/>
    </source>
</evidence>
<dbReference type="InterPro" id="IPR018126">
    <property type="entry name" value="SASP_alpha/beta-type_CS"/>
</dbReference>
<reference evidence="3" key="2">
    <citation type="journal article" date="2023" name="Biology">
        <title>Prokaryotic Life Associated with Coal-Fire Gas Vents Revealed by Metagenomics.</title>
        <authorList>
            <person name="Kadnikov V.V."/>
            <person name="Mardanov A.V."/>
            <person name="Beletsky A.V."/>
            <person name="Karnachuk O.V."/>
            <person name="Ravin N.V."/>
        </authorList>
    </citation>
    <scope>NUCLEOTIDE SEQUENCE</scope>
    <source>
        <strain evidence="3">Bu02</strain>
    </source>
</reference>
<name>A0AAT9LDT7_9FIRM</name>
<dbReference type="InterPro" id="IPR038300">
    <property type="entry name" value="SASP_sf_alpha/beta"/>
</dbReference>
<proteinExistence type="inferred from homology"/>
<dbReference type="PANTHER" id="PTHR36107">
    <property type="entry name" value="SMALL, ACID-SOLUBLE SPORE PROTEIN A"/>
    <property type="match status" value="1"/>
</dbReference>
<dbReference type="PANTHER" id="PTHR36107:SF1">
    <property type="entry name" value="SMALL, ACID-SOLUBLE SPORE PROTEIN A"/>
    <property type="match status" value="1"/>
</dbReference>
<dbReference type="AlphaFoldDB" id="A0AAT9LDT7"/>
<dbReference type="Gene3D" id="6.10.10.80">
    <property type="entry name" value="Small, acid-soluble spore protein, alpha/beta type-like"/>
    <property type="match status" value="2"/>
</dbReference>
<dbReference type="GO" id="GO:0006265">
    <property type="term" value="P:DNA topological change"/>
    <property type="evidence" value="ECO:0007669"/>
    <property type="project" value="InterPro"/>
</dbReference>